<accession>A0A644TIP7</accession>
<evidence type="ECO:0000313" key="1">
    <source>
        <dbReference type="EMBL" id="MPL65591.1"/>
    </source>
</evidence>
<organism evidence="1">
    <name type="scientific">bioreactor metagenome</name>
    <dbReference type="NCBI Taxonomy" id="1076179"/>
    <lineage>
        <taxon>unclassified sequences</taxon>
        <taxon>metagenomes</taxon>
        <taxon>ecological metagenomes</taxon>
    </lineage>
</organism>
<comment type="caution">
    <text evidence="1">The sequence shown here is derived from an EMBL/GenBank/DDBJ whole genome shotgun (WGS) entry which is preliminary data.</text>
</comment>
<reference evidence="1" key="1">
    <citation type="submission" date="2019-08" db="EMBL/GenBank/DDBJ databases">
        <authorList>
            <person name="Kucharzyk K."/>
            <person name="Murdoch R.W."/>
            <person name="Higgins S."/>
            <person name="Loffler F."/>
        </authorList>
    </citation>
    <scope>NUCLEOTIDE SEQUENCE</scope>
</reference>
<gene>
    <name evidence="1" type="ORF">SDC9_11255</name>
</gene>
<dbReference type="EMBL" id="VSSQ01000029">
    <property type="protein sequence ID" value="MPL65591.1"/>
    <property type="molecule type" value="Genomic_DNA"/>
</dbReference>
<protein>
    <recommendedName>
        <fullName evidence="2">Core-binding (CB) domain-containing protein</fullName>
    </recommendedName>
</protein>
<name>A0A644TIP7_9ZZZZ</name>
<dbReference type="AlphaFoldDB" id="A0A644TIP7"/>
<evidence type="ECO:0008006" key="2">
    <source>
        <dbReference type="Google" id="ProtNLM"/>
    </source>
</evidence>
<proteinExistence type="predicted"/>
<sequence>MKNVYDQVRIFYEEETDWGVPVKKDWVEGFLRQKAWQGANDKELQMLWQNIERFLLYLAYAGMNDLDEVTLAEYSTGIVWLAEQMPAFKKNVANVRQYFAVLIEFYQYLKNKKVIFDLTLLEDAARVIAGGKKLDLTAAIEGSDTAALFDADVDQTLEKISSVITEDMSQKLNGVVERLMVKLGSYFHQENFNDDFDRALYLYTGPFEGVPDNDHDEFWLGFWDYFLFDYHLLQTDKTPLTYFFQNACDKLTSDEREILKNLLNAKFSVFYISKVLNQDWVECTNLFTDETFQLPIPNFDYKTLKRLLFFGHVFAQGMIMINYVTSIEVSPNLRKRIKEEILRQQQMLFVGQSSSDLNEFFSRHAQAVRHSIDVLVTLAKVNVINPEYLDREYPIIAGNSIPSNEVLKKIDQVAADYRFSAYDIRQMKKLWHDYCQVAKVVIRKSGTWAAALLYAYAQINHISHVIVEELARDLEVSASSVRSNRNKLFDALTLNRFDARYISEEGFMYLIFYPNT</sequence>